<reference evidence="8" key="2">
    <citation type="submission" date="2025-09" db="UniProtKB">
        <authorList>
            <consortium name="Ensembl"/>
        </authorList>
    </citation>
    <scope>IDENTIFICATION</scope>
</reference>
<dbReference type="SMART" id="SM00980">
    <property type="entry name" value="THAP"/>
    <property type="match status" value="1"/>
</dbReference>
<dbReference type="InterPro" id="IPR006612">
    <property type="entry name" value="THAP_Znf"/>
</dbReference>
<dbReference type="Proteomes" id="UP000233220">
    <property type="component" value="Unplaced"/>
</dbReference>
<keyword evidence="4 5" id="KW-0238">DNA-binding</keyword>
<feature type="domain" description="THAP-type" evidence="7">
    <location>
        <begin position="1"/>
        <end position="69"/>
    </location>
</feature>
<protein>
    <recommendedName>
        <fullName evidence="7">THAP-type domain-containing protein</fullName>
    </recommendedName>
</protein>
<dbReference type="Pfam" id="PF05485">
    <property type="entry name" value="THAP"/>
    <property type="match status" value="1"/>
</dbReference>
<evidence type="ECO:0000259" key="7">
    <source>
        <dbReference type="PROSITE" id="PS50950"/>
    </source>
</evidence>
<feature type="compositionally biased region" description="Basic and acidic residues" evidence="6">
    <location>
        <begin position="87"/>
        <end position="115"/>
    </location>
</feature>
<name>A0A2K6UPW0_SAIBB</name>
<keyword evidence="2 5" id="KW-0863">Zinc-finger</keyword>
<evidence type="ECO:0000256" key="1">
    <source>
        <dbReference type="ARBA" id="ARBA00022723"/>
    </source>
</evidence>
<dbReference type="PANTHER" id="PTHR46289">
    <property type="entry name" value="52 KDA REPRESSOR OF THE INHIBITOR OF THE PROTEIN KINASE-LIKE PROTEIN-RELATED"/>
    <property type="match status" value="1"/>
</dbReference>
<keyword evidence="9" id="KW-1185">Reference proteome</keyword>
<evidence type="ECO:0000256" key="3">
    <source>
        <dbReference type="ARBA" id="ARBA00022833"/>
    </source>
</evidence>
<dbReference type="PANTHER" id="PTHR46289:SF16">
    <property type="entry name" value="52 KDA REPRESSOR OF THE INHIBITOR OF THE PROTEIN KINASE"/>
    <property type="match status" value="1"/>
</dbReference>
<accession>A0A2K6UPW0</accession>
<dbReference type="GO" id="GO:0008270">
    <property type="term" value="F:zinc ion binding"/>
    <property type="evidence" value="ECO:0007669"/>
    <property type="project" value="UniProtKB-KW"/>
</dbReference>
<evidence type="ECO:0000313" key="9">
    <source>
        <dbReference type="Proteomes" id="UP000233220"/>
    </source>
</evidence>
<reference evidence="8" key="1">
    <citation type="submission" date="2025-08" db="UniProtKB">
        <authorList>
            <consortium name="Ensembl"/>
        </authorList>
    </citation>
    <scope>IDENTIFICATION</scope>
</reference>
<organism evidence="8 9">
    <name type="scientific">Saimiri boliviensis boliviensis</name>
    <name type="common">Bolivian squirrel monkey</name>
    <dbReference type="NCBI Taxonomy" id="39432"/>
    <lineage>
        <taxon>Eukaryota</taxon>
        <taxon>Metazoa</taxon>
        <taxon>Chordata</taxon>
        <taxon>Craniata</taxon>
        <taxon>Vertebrata</taxon>
        <taxon>Euteleostomi</taxon>
        <taxon>Mammalia</taxon>
        <taxon>Eutheria</taxon>
        <taxon>Euarchontoglires</taxon>
        <taxon>Primates</taxon>
        <taxon>Haplorrhini</taxon>
        <taxon>Platyrrhini</taxon>
        <taxon>Cebidae</taxon>
        <taxon>Saimiriinae</taxon>
        <taxon>Saimiri</taxon>
    </lineage>
</organism>
<evidence type="ECO:0000256" key="2">
    <source>
        <dbReference type="ARBA" id="ARBA00022771"/>
    </source>
</evidence>
<dbReference type="STRING" id="39432.ENSSBOP00000033928"/>
<evidence type="ECO:0000256" key="6">
    <source>
        <dbReference type="SAM" id="MobiDB-lite"/>
    </source>
</evidence>
<evidence type="ECO:0000256" key="4">
    <source>
        <dbReference type="ARBA" id="ARBA00023125"/>
    </source>
</evidence>
<dbReference type="InterPro" id="IPR052958">
    <property type="entry name" value="IFN-induced_PKR_regulator"/>
</dbReference>
<dbReference type="GeneTree" id="ENSGT00530000063516"/>
<feature type="compositionally biased region" description="Acidic residues" evidence="6">
    <location>
        <begin position="125"/>
        <end position="137"/>
    </location>
</feature>
<dbReference type="Ensembl" id="ENSSBOT00000050846.1">
    <property type="protein sequence ID" value="ENSSBOP00000033928.1"/>
    <property type="gene ID" value="ENSSBOG00000033139.1"/>
</dbReference>
<sequence length="137" mass="16050">MLNFCAAPTCKRRSSQSDLAFFRFPRDLARCHEWVENCRRADLEDKTLDYHGASPYRTVLRGNAIPITFDLASHLDNPHSRHRKRIKELSELEIRTLKQKKTDETSEQEQKHKETNNSNAQNPSEEVDEGQDETFYL</sequence>
<dbReference type="PROSITE" id="PS50950">
    <property type="entry name" value="ZF_THAP"/>
    <property type="match status" value="1"/>
</dbReference>
<keyword evidence="1" id="KW-0479">Metal-binding</keyword>
<keyword evidence="3" id="KW-0862">Zinc</keyword>
<evidence type="ECO:0000256" key="5">
    <source>
        <dbReference type="PROSITE-ProRule" id="PRU00309"/>
    </source>
</evidence>
<proteinExistence type="predicted"/>
<dbReference type="AlphaFoldDB" id="A0A2K6UPW0"/>
<dbReference type="GO" id="GO:0003677">
    <property type="term" value="F:DNA binding"/>
    <property type="evidence" value="ECO:0007669"/>
    <property type="project" value="UniProtKB-UniRule"/>
</dbReference>
<dbReference type="SUPFAM" id="SSF57716">
    <property type="entry name" value="Glucocorticoid receptor-like (DNA-binding domain)"/>
    <property type="match status" value="1"/>
</dbReference>
<dbReference type="OMA" id="QAIYTIC"/>
<feature type="region of interest" description="Disordered" evidence="6">
    <location>
        <begin position="74"/>
        <end position="137"/>
    </location>
</feature>
<evidence type="ECO:0000313" key="8">
    <source>
        <dbReference type="Ensembl" id="ENSSBOP00000033928.1"/>
    </source>
</evidence>